<evidence type="ECO:0000256" key="1">
    <source>
        <dbReference type="SAM" id="MobiDB-lite"/>
    </source>
</evidence>
<dbReference type="EMBL" id="JABEZW010000010">
    <property type="protein sequence ID" value="MBA0778178.1"/>
    <property type="molecule type" value="Genomic_DNA"/>
</dbReference>
<comment type="caution">
    <text evidence="2">The sequence shown here is derived from an EMBL/GenBank/DDBJ whole genome shotgun (WGS) entry which is preliminary data.</text>
</comment>
<evidence type="ECO:0000313" key="2">
    <source>
        <dbReference type="EMBL" id="MBA0778178.1"/>
    </source>
</evidence>
<feature type="region of interest" description="Disordered" evidence="1">
    <location>
        <begin position="1"/>
        <end position="51"/>
    </location>
</feature>
<keyword evidence="3" id="KW-1185">Reference proteome</keyword>
<organism evidence="2 3">
    <name type="scientific">Gossypium trilobum</name>
    <dbReference type="NCBI Taxonomy" id="34281"/>
    <lineage>
        <taxon>Eukaryota</taxon>
        <taxon>Viridiplantae</taxon>
        <taxon>Streptophyta</taxon>
        <taxon>Embryophyta</taxon>
        <taxon>Tracheophyta</taxon>
        <taxon>Spermatophyta</taxon>
        <taxon>Magnoliopsida</taxon>
        <taxon>eudicotyledons</taxon>
        <taxon>Gunneridae</taxon>
        <taxon>Pentapetalae</taxon>
        <taxon>rosids</taxon>
        <taxon>malvids</taxon>
        <taxon>Malvales</taxon>
        <taxon>Malvaceae</taxon>
        <taxon>Malvoideae</taxon>
        <taxon>Gossypium</taxon>
    </lineage>
</organism>
<protein>
    <submittedName>
        <fullName evidence="2">Uncharacterized protein</fullName>
    </submittedName>
</protein>
<accession>A0A7J9EZ47</accession>
<feature type="compositionally biased region" description="Low complexity" evidence="1">
    <location>
        <begin position="1"/>
        <end position="11"/>
    </location>
</feature>
<sequence length="74" mass="8325">SSSSNSDNSINLEDLKITSYKSDEENASTDEDENIEILEPIDTDQTDPYGKRKIGLDLQNDGYMRSFSKDFGKV</sequence>
<dbReference type="AlphaFoldDB" id="A0A7J9EZ47"/>
<feature type="non-terminal residue" evidence="2">
    <location>
        <position position="1"/>
    </location>
</feature>
<proteinExistence type="predicted"/>
<name>A0A7J9EZ47_9ROSI</name>
<dbReference type="Proteomes" id="UP000593568">
    <property type="component" value="Unassembled WGS sequence"/>
</dbReference>
<gene>
    <name evidence="2" type="ORF">Gotri_006073</name>
</gene>
<reference evidence="2 3" key="1">
    <citation type="journal article" date="2019" name="Genome Biol. Evol.">
        <title>Insights into the evolution of the New World diploid cottons (Gossypium, subgenus Houzingenia) based on genome sequencing.</title>
        <authorList>
            <person name="Grover C.E."/>
            <person name="Arick M.A. 2nd"/>
            <person name="Thrash A."/>
            <person name="Conover J.L."/>
            <person name="Sanders W.S."/>
            <person name="Peterson D.G."/>
            <person name="Frelichowski J.E."/>
            <person name="Scheffler J.A."/>
            <person name="Scheffler B.E."/>
            <person name="Wendel J.F."/>
        </authorList>
    </citation>
    <scope>NUCLEOTIDE SEQUENCE [LARGE SCALE GENOMIC DNA]</scope>
    <source>
        <strain evidence="2">8</strain>
        <tissue evidence="2">Leaf</tissue>
    </source>
</reference>
<feature type="compositionally biased region" description="Acidic residues" evidence="1">
    <location>
        <begin position="25"/>
        <end position="45"/>
    </location>
</feature>
<feature type="compositionally biased region" description="Basic and acidic residues" evidence="1">
    <location>
        <begin position="13"/>
        <end position="24"/>
    </location>
</feature>
<evidence type="ECO:0000313" key="3">
    <source>
        <dbReference type="Proteomes" id="UP000593568"/>
    </source>
</evidence>